<feature type="modified residue" description="N6-carboxylysine" evidence="3 5">
    <location>
        <position position="150"/>
    </location>
</feature>
<reference evidence="6" key="1">
    <citation type="submission" date="2016-04" db="EMBL/GenBank/DDBJ databases">
        <authorList>
            <person name="Evans L.H."/>
            <person name="Alamgir A."/>
            <person name="Owens N."/>
            <person name="Weber N.D."/>
            <person name="Virtaneva K."/>
            <person name="Barbian K."/>
            <person name="Babar A."/>
            <person name="Rosenke K."/>
        </authorList>
    </citation>
    <scope>NUCLEOTIDE SEQUENCE</scope>
    <source>
        <strain evidence="6">86</strain>
    </source>
</reference>
<dbReference type="SUPFAM" id="SSF51556">
    <property type="entry name" value="Metallo-dependent hydrolases"/>
    <property type="match status" value="1"/>
</dbReference>
<dbReference type="PANTHER" id="PTHR10819">
    <property type="entry name" value="PHOSPHOTRIESTERASE-RELATED"/>
    <property type="match status" value="1"/>
</dbReference>
<dbReference type="EMBL" id="FLUQ01000001">
    <property type="protein sequence ID" value="SBV96964.1"/>
    <property type="molecule type" value="Genomic_DNA"/>
</dbReference>
<feature type="binding site" description="via carbamate group" evidence="4">
    <location>
        <position position="150"/>
    </location>
    <ligand>
        <name>Zn(2+)</name>
        <dbReference type="ChEBI" id="CHEBI:29105"/>
        <label>2</label>
    </ligand>
</feature>
<dbReference type="GO" id="GO:0008270">
    <property type="term" value="F:zinc ion binding"/>
    <property type="evidence" value="ECO:0007669"/>
    <property type="project" value="InterPro"/>
</dbReference>
<dbReference type="AlphaFoldDB" id="A0A212JBY3"/>
<evidence type="ECO:0000313" key="6">
    <source>
        <dbReference type="EMBL" id="SBV96964.1"/>
    </source>
</evidence>
<dbReference type="PIRSF" id="PIRSF016839">
    <property type="entry name" value="PhP"/>
    <property type="match status" value="1"/>
</dbReference>
<feature type="binding site" description="via carbamate group" evidence="4">
    <location>
        <position position="150"/>
    </location>
    <ligand>
        <name>Zn(2+)</name>
        <dbReference type="ChEBI" id="CHEBI:29105"/>
        <label>1</label>
    </ligand>
</feature>
<sequence>MAVIRTVLGDIAPSEFGVCDFHEHLIRSNGPEVALNSWYLMDSIAAACTELDDFIAAGGKSMVCMDPIGSGRDVPKMIEIANRYKNKAHLVMVTGFHKGSLYDNRGHWTVLCPRDKVVAMIVKDVTEGMDIYSYAGPIVERSSARAGVIKAGTGMREITPFEQNTLAIAARAQAECGAAISTHTDYGTMGVETIEILRQNGANIEKVVLCHTNKVNDRYYFKKMLDMGANLCFEGPDRPEWAPDIEVAENIRWLVEKGYGKQILLSMDAGRSTFQKGYMAEKGVVAHGISYMLTDFVPLMQEIGIAQNAIDDILMHNPARVLAM</sequence>
<evidence type="ECO:0000256" key="4">
    <source>
        <dbReference type="PIRSR" id="PIRSR601559-51"/>
    </source>
</evidence>
<comment type="cofactor">
    <cofactor evidence="4">
        <name>a divalent metal cation</name>
        <dbReference type="ChEBI" id="CHEBI:60240"/>
    </cofactor>
    <text evidence="4">Binds 2 divalent metal cations per subunit.</text>
</comment>
<evidence type="ECO:0008006" key="7">
    <source>
        <dbReference type="Google" id="ProtNLM"/>
    </source>
</evidence>
<feature type="binding site" evidence="4">
    <location>
        <position position="24"/>
    </location>
    <ligand>
        <name>Zn(2+)</name>
        <dbReference type="ChEBI" id="CHEBI:29105"/>
        <label>1</label>
    </ligand>
</feature>
<name>A0A212JBY3_9DELT</name>
<accession>A0A212JBY3</accession>
<keyword evidence="2" id="KW-0378">Hydrolase</keyword>
<dbReference type="GO" id="GO:0016787">
    <property type="term" value="F:hydrolase activity"/>
    <property type="evidence" value="ECO:0007669"/>
    <property type="project" value="UniProtKB-KW"/>
</dbReference>
<keyword evidence="1 4" id="KW-0479">Metal-binding</keyword>
<dbReference type="InterPro" id="IPR032466">
    <property type="entry name" value="Metal_Hydrolase"/>
</dbReference>
<feature type="binding site" evidence="4">
    <location>
        <position position="183"/>
    </location>
    <ligand>
        <name>Zn(2+)</name>
        <dbReference type="ChEBI" id="CHEBI:29105"/>
        <label>2</label>
    </ligand>
</feature>
<dbReference type="PROSITE" id="PS51347">
    <property type="entry name" value="PHOSPHOTRIESTERASE_2"/>
    <property type="match status" value="1"/>
</dbReference>
<organism evidence="6">
    <name type="scientific">uncultured delta proteobacterium</name>
    <dbReference type="NCBI Taxonomy" id="34034"/>
    <lineage>
        <taxon>Bacteria</taxon>
        <taxon>Deltaproteobacteria</taxon>
        <taxon>environmental samples</taxon>
    </lineage>
</organism>
<dbReference type="InterPro" id="IPR001559">
    <property type="entry name" value="Phosphotriesterase"/>
</dbReference>
<proteinExistence type="inferred from homology"/>
<feature type="binding site" evidence="4">
    <location>
        <position position="268"/>
    </location>
    <ligand>
        <name>Zn(2+)</name>
        <dbReference type="ChEBI" id="CHEBI:29105"/>
        <label>1</label>
    </ligand>
</feature>
<comment type="similarity">
    <text evidence="5">Belongs to the metallo-dependent hydrolases superfamily. Phosphotriesterase family.</text>
</comment>
<evidence type="ECO:0000256" key="1">
    <source>
        <dbReference type="ARBA" id="ARBA00022723"/>
    </source>
</evidence>
<feature type="binding site" evidence="4">
    <location>
        <position position="211"/>
    </location>
    <ligand>
        <name>Zn(2+)</name>
        <dbReference type="ChEBI" id="CHEBI:29105"/>
        <label>2</label>
    </ligand>
</feature>
<evidence type="ECO:0000256" key="3">
    <source>
        <dbReference type="PIRSR" id="PIRSR601559-50"/>
    </source>
</evidence>
<feature type="binding site" evidence="4">
    <location>
        <position position="22"/>
    </location>
    <ligand>
        <name>Zn(2+)</name>
        <dbReference type="ChEBI" id="CHEBI:29105"/>
        <label>1</label>
    </ligand>
</feature>
<dbReference type="Pfam" id="PF02126">
    <property type="entry name" value="PTE"/>
    <property type="match status" value="1"/>
</dbReference>
<protein>
    <recommendedName>
        <fullName evidence="7">Aryldialkylphosphatase</fullName>
    </recommendedName>
</protein>
<gene>
    <name evidence="6" type="ORF">KL86DPRO_11135</name>
</gene>
<dbReference type="PANTHER" id="PTHR10819:SF3">
    <property type="entry name" value="PHOSPHOTRIESTERASE-RELATED PROTEIN"/>
    <property type="match status" value="1"/>
</dbReference>
<dbReference type="Gene3D" id="3.20.20.140">
    <property type="entry name" value="Metal-dependent hydrolases"/>
    <property type="match status" value="1"/>
</dbReference>
<evidence type="ECO:0000256" key="5">
    <source>
        <dbReference type="PROSITE-ProRule" id="PRU00679"/>
    </source>
</evidence>
<evidence type="ECO:0000256" key="2">
    <source>
        <dbReference type="ARBA" id="ARBA00022801"/>
    </source>
</evidence>